<organism evidence="1 2">
    <name type="scientific">Desulfocapsa sulfexigens (strain DSM 10523 / SB164P1)</name>
    <dbReference type="NCBI Taxonomy" id="1167006"/>
    <lineage>
        <taxon>Bacteria</taxon>
        <taxon>Pseudomonadati</taxon>
        <taxon>Thermodesulfobacteriota</taxon>
        <taxon>Desulfobulbia</taxon>
        <taxon>Desulfobulbales</taxon>
        <taxon>Desulfocapsaceae</taxon>
        <taxon>Desulfocapsa</taxon>
    </lineage>
</organism>
<gene>
    <name evidence="1" type="ordered locus">UWK_00662</name>
</gene>
<dbReference type="KEGG" id="dsf:UWK_00662"/>
<evidence type="ECO:0000313" key="1">
    <source>
        <dbReference type="EMBL" id="AGF77242.1"/>
    </source>
</evidence>
<dbReference type="EMBL" id="CP003985">
    <property type="protein sequence ID" value="AGF77242.1"/>
    <property type="molecule type" value="Genomic_DNA"/>
</dbReference>
<protein>
    <submittedName>
        <fullName evidence="1">Uncharacterized protein</fullName>
    </submittedName>
</protein>
<evidence type="ECO:0000313" key="2">
    <source>
        <dbReference type="Proteomes" id="UP000011721"/>
    </source>
</evidence>
<name>M1P6A9_DESSD</name>
<accession>M1P6A9</accession>
<proteinExistence type="predicted"/>
<dbReference type="AlphaFoldDB" id="M1P6A9"/>
<reference evidence="2" key="1">
    <citation type="journal article" date="2013" name="Stand. Genomic Sci.">
        <title>Complete genome sequence of Desulfocapsa sulfexigens, a marine deltaproteobacterium specialized in disproportionating inorganic sulfur compounds.</title>
        <authorList>
            <person name="Finster K.W."/>
            <person name="Kjeldsen K.U."/>
            <person name="Kube M."/>
            <person name="Reinhardt R."/>
            <person name="Mussmann M."/>
            <person name="Amann R."/>
            <person name="Schreiber L."/>
        </authorList>
    </citation>
    <scope>NUCLEOTIDE SEQUENCE [LARGE SCALE GENOMIC DNA]</scope>
    <source>
        <strain evidence="2">DSM 10523 / SB164P1</strain>
    </source>
</reference>
<dbReference type="HOGENOM" id="CLU_2507288_0_0_7"/>
<keyword evidence="2" id="KW-1185">Reference proteome</keyword>
<dbReference type="Proteomes" id="UP000011721">
    <property type="component" value="Chromosome"/>
</dbReference>
<sequence length="85" mass="10083">MKLMFNSIYWSQVLLCILEDTATGRKEFFHLMYAWELSIVYIKKQLRVLLSLRSGSYRIPSDFCSFQHNNVAALHYLISQLSTRF</sequence>